<evidence type="ECO:0000313" key="4">
    <source>
        <dbReference type="EMBL" id="CAI9116369.1"/>
    </source>
</evidence>
<dbReference type="EMBL" id="OX459125">
    <property type="protein sequence ID" value="CAI9116369.1"/>
    <property type="molecule type" value="Genomic_DNA"/>
</dbReference>
<feature type="region of interest" description="Disordered" evidence="2">
    <location>
        <begin position="44"/>
        <end position="68"/>
    </location>
</feature>
<evidence type="ECO:0000313" key="5">
    <source>
        <dbReference type="Proteomes" id="UP001161247"/>
    </source>
</evidence>
<dbReference type="InterPro" id="IPR021410">
    <property type="entry name" value="FAF"/>
</dbReference>
<dbReference type="Proteomes" id="UP001161247">
    <property type="component" value="Chromosome 8"/>
</dbReference>
<dbReference type="InterPro" id="IPR046431">
    <property type="entry name" value="FAF_dom"/>
</dbReference>
<feature type="compositionally biased region" description="Basic and acidic residues" evidence="2">
    <location>
        <begin position="56"/>
        <end position="68"/>
    </location>
</feature>
<gene>
    <name evidence="4" type="ORF">OLC1_LOCUS22685</name>
</gene>
<sequence>MPESTSRYSFESIALDLSDCIGIESGVDLISNVDLGGVSSGGGISGGVTTAGERSGGGERWPEKMEKEFPPPIPWLARTENLPCFMKRYYTDDGRLVIVEEKVQRQDYFRADRSDGRLTLRLIPIKDDGEDVVAADEEEEDGGVGRVVGGEEGGGYDQTVVVGGEESIMATTNLGNGVAVVGNGGGGGAGGGNMYHQYCNLSRNSCMFGGGSGVAVAAVRSVHT</sequence>
<organism evidence="4 5">
    <name type="scientific">Oldenlandia corymbosa var. corymbosa</name>
    <dbReference type="NCBI Taxonomy" id="529605"/>
    <lineage>
        <taxon>Eukaryota</taxon>
        <taxon>Viridiplantae</taxon>
        <taxon>Streptophyta</taxon>
        <taxon>Embryophyta</taxon>
        <taxon>Tracheophyta</taxon>
        <taxon>Spermatophyta</taxon>
        <taxon>Magnoliopsida</taxon>
        <taxon>eudicotyledons</taxon>
        <taxon>Gunneridae</taxon>
        <taxon>Pentapetalae</taxon>
        <taxon>asterids</taxon>
        <taxon>lamiids</taxon>
        <taxon>Gentianales</taxon>
        <taxon>Rubiaceae</taxon>
        <taxon>Rubioideae</taxon>
        <taxon>Spermacoceae</taxon>
        <taxon>Hedyotis-Oldenlandia complex</taxon>
        <taxon>Oldenlandia</taxon>
    </lineage>
</organism>
<keyword evidence="5" id="KW-1185">Reference proteome</keyword>
<reference evidence="4" key="1">
    <citation type="submission" date="2023-03" db="EMBL/GenBank/DDBJ databases">
        <authorList>
            <person name="Julca I."/>
        </authorList>
    </citation>
    <scope>NUCLEOTIDE SEQUENCE</scope>
</reference>
<protein>
    <submittedName>
        <fullName evidence="4">OLC1v1017494C1</fullName>
    </submittedName>
</protein>
<proteinExistence type="inferred from homology"/>
<comment type="similarity">
    <text evidence="1">Belongs to the fantastic four family.</text>
</comment>
<dbReference type="AlphaFoldDB" id="A0AAV1E9M1"/>
<evidence type="ECO:0000256" key="2">
    <source>
        <dbReference type="SAM" id="MobiDB-lite"/>
    </source>
</evidence>
<dbReference type="PANTHER" id="PTHR33155:SF75">
    <property type="entry name" value="OS02G0750800 PROTEIN"/>
    <property type="match status" value="1"/>
</dbReference>
<dbReference type="Pfam" id="PF11250">
    <property type="entry name" value="FAF"/>
    <property type="match status" value="1"/>
</dbReference>
<dbReference type="PANTHER" id="PTHR33155">
    <property type="entry name" value="FANTASTIC FOUR-LIKE PROTEIN (DUF3049)"/>
    <property type="match status" value="1"/>
</dbReference>
<evidence type="ECO:0000259" key="3">
    <source>
        <dbReference type="Pfam" id="PF11250"/>
    </source>
</evidence>
<feature type="domain" description="FAF" evidence="3">
    <location>
        <begin position="68"/>
        <end position="122"/>
    </location>
</feature>
<name>A0AAV1E9M1_OLDCO</name>
<accession>A0AAV1E9M1</accession>
<evidence type="ECO:0000256" key="1">
    <source>
        <dbReference type="ARBA" id="ARBA00008690"/>
    </source>
</evidence>